<name>A0AA42TZ26_ECTOL</name>
<organism evidence="2 3">
    <name type="scientific">Ectopseudomonas oleovorans</name>
    <name type="common">Pseudomonas oleovorans</name>
    <dbReference type="NCBI Taxonomy" id="301"/>
    <lineage>
        <taxon>Bacteria</taxon>
        <taxon>Pseudomonadati</taxon>
        <taxon>Pseudomonadota</taxon>
        <taxon>Gammaproteobacteria</taxon>
        <taxon>Pseudomonadales</taxon>
        <taxon>Pseudomonadaceae</taxon>
        <taxon>Ectopseudomonas</taxon>
    </lineage>
</organism>
<evidence type="ECO:0000313" key="2">
    <source>
        <dbReference type="EMBL" id="MDH1338958.1"/>
    </source>
</evidence>
<dbReference type="RefSeq" id="WP_279534017.1">
    <property type="nucleotide sequence ID" value="NZ_CP104579.1"/>
</dbReference>
<evidence type="ECO:0008006" key="4">
    <source>
        <dbReference type="Google" id="ProtNLM"/>
    </source>
</evidence>
<protein>
    <recommendedName>
        <fullName evidence="4">DUF2059 domain-containing protein</fullName>
    </recommendedName>
</protein>
<gene>
    <name evidence="2" type="ORF">N5J11_06820</name>
</gene>
<feature type="chain" id="PRO_5041432176" description="DUF2059 domain-containing protein" evidence="1">
    <location>
        <begin position="19"/>
        <end position="250"/>
    </location>
</feature>
<accession>A0AA42TZ26</accession>
<reference evidence="2" key="1">
    <citation type="submission" date="2022-09" db="EMBL/GenBank/DDBJ databases">
        <title>Intensive care unit water sources are persistently colonized with multi-drug resistant bacteria and are the site of extensive horizontal gene transfer of antibiotic resistance genes.</title>
        <authorList>
            <person name="Diorio-Toth L."/>
        </authorList>
    </citation>
    <scope>NUCLEOTIDE SEQUENCE</scope>
    <source>
        <strain evidence="2">GD03704</strain>
    </source>
</reference>
<dbReference type="Proteomes" id="UP001161697">
    <property type="component" value="Unassembled WGS sequence"/>
</dbReference>
<evidence type="ECO:0000256" key="1">
    <source>
        <dbReference type="SAM" id="SignalP"/>
    </source>
</evidence>
<sequence>MRLFLLPLLLLAAATARAEPASAKALLPLFELAGIHLLCEQSAPMLQRGQGEIEQQRLAELFAAEALCLELARRVATRFDAQQGEQARERLDSPLAQRFTAAERAVGEDPEGLAEYRQRLLEPPPRGVRLELVKRLDAAARTTELASLLRYEVGKTQALLALKARGESLDEVELQAQTQQQASAIRQSSEQAVATFMLYAYRQMPSDQLAEYAALYEHPSVSQLLTVSLEVLPQLFAERREQLRKTASQP</sequence>
<comment type="caution">
    <text evidence="2">The sequence shown here is derived from an EMBL/GenBank/DDBJ whole genome shotgun (WGS) entry which is preliminary data.</text>
</comment>
<keyword evidence="1" id="KW-0732">Signal</keyword>
<evidence type="ECO:0000313" key="3">
    <source>
        <dbReference type="Proteomes" id="UP001161697"/>
    </source>
</evidence>
<dbReference type="EMBL" id="JAOCJE010000001">
    <property type="protein sequence ID" value="MDH1338958.1"/>
    <property type="molecule type" value="Genomic_DNA"/>
</dbReference>
<dbReference type="AlphaFoldDB" id="A0AA42TZ26"/>
<proteinExistence type="predicted"/>
<feature type="signal peptide" evidence="1">
    <location>
        <begin position="1"/>
        <end position="18"/>
    </location>
</feature>